<comment type="caution">
    <text evidence="2">The sequence shown here is derived from an EMBL/GenBank/DDBJ whole genome shotgun (WGS) entry which is preliminary data.</text>
</comment>
<protein>
    <submittedName>
        <fullName evidence="2">Glycerophosphoryl diester phosphodiesterase</fullName>
    </submittedName>
</protein>
<reference evidence="2 3" key="1">
    <citation type="submission" date="2023-06" db="EMBL/GenBank/DDBJ databases">
        <title>Draft genome sequence of Gleimia hominis type strain CCUG 57540T.</title>
        <authorList>
            <person name="Salva-Serra F."/>
            <person name="Cardew S."/>
            <person name="Jensie Markopoulos S."/>
            <person name="Ohlen M."/>
            <person name="Inganas E."/>
            <person name="Svensson-Stadler L."/>
            <person name="Moore E.R.B."/>
        </authorList>
    </citation>
    <scope>NUCLEOTIDE SEQUENCE [LARGE SCALE GENOMIC DNA]</scope>
    <source>
        <strain evidence="2 3">CCUG 57540</strain>
    </source>
</reference>
<dbReference type="RefSeq" id="WP_313272217.1">
    <property type="nucleotide sequence ID" value="NZ_JASXSX010000001.1"/>
</dbReference>
<sequence length="247" mass="27973">MNTERIVFAHRGLNSQAPENTMAAFRKAVECGARWIETDVDIIADGTPIICHDTQLDRTTNRGGTYYEISSQDLNTIDAGTWYDPQYAGERLPKLAQLVDYMNETGLNANIEIKSNEQGRERTLKLIDTVIEHLERVKKSKIIISCFNHVLLYELHKRAPKLPIGALYETCALYDDWRSTCEMVGASYIHPENEGLTKARVQAFRDAGLGVNVWTVNSRARANELFNWGVTGVFTDYADKLLDLEQN</sequence>
<dbReference type="PROSITE" id="PS51704">
    <property type="entry name" value="GP_PDE"/>
    <property type="match status" value="1"/>
</dbReference>
<evidence type="ECO:0000313" key="2">
    <source>
        <dbReference type="EMBL" id="MDT3766960.1"/>
    </source>
</evidence>
<dbReference type="EMBL" id="JASXSX010000001">
    <property type="protein sequence ID" value="MDT3766960.1"/>
    <property type="molecule type" value="Genomic_DNA"/>
</dbReference>
<dbReference type="CDD" id="cd08562">
    <property type="entry name" value="GDPD_EcUgpQ_like"/>
    <property type="match status" value="1"/>
</dbReference>
<keyword evidence="3" id="KW-1185">Reference proteome</keyword>
<organism evidence="2 3">
    <name type="scientific">Gleimia hominis</name>
    <dbReference type="NCBI Taxonomy" id="595468"/>
    <lineage>
        <taxon>Bacteria</taxon>
        <taxon>Bacillati</taxon>
        <taxon>Actinomycetota</taxon>
        <taxon>Actinomycetes</taxon>
        <taxon>Actinomycetales</taxon>
        <taxon>Actinomycetaceae</taxon>
        <taxon>Gleimia</taxon>
    </lineage>
</organism>
<dbReference type="PANTHER" id="PTHR46211:SF1">
    <property type="entry name" value="GLYCEROPHOSPHODIESTER PHOSPHODIESTERASE, CYTOPLASMIC"/>
    <property type="match status" value="1"/>
</dbReference>
<evidence type="ECO:0000259" key="1">
    <source>
        <dbReference type="PROSITE" id="PS51704"/>
    </source>
</evidence>
<gene>
    <name evidence="2" type="ORF">QS713_02630</name>
</gene>
<dbReference type="PANTHER" id="PTHR46211">
    <property type="entry name" value="GLYCEROPHOSPHORYL DIESTER PHOSPHODIESTERASE"/>
    <property type="match status" value="1"/>
</dbReference>
<dbReference type="SUPFAM" id="SSF51695">
    <property type="entry name" value="PLC-like phosphodiesterases"/>
    <property type="match status" value="1"/>
</dbReference>
<dbReference type="Gene3D" id="3.20.20.190">
    <property type="entry name" value="Phosphatidylinositol (PI) phosphodiesterase"/>
    <property type="match status" value="1"/>
</dbReference>
<evidence type="ECO:0000313" key="3">
    <source>
        <dbReference type="Proteomes" id="UP001247542"/>
    </source>
</evidence>
<feature type="domain" description="GP-PDE" evidence="1">
    <location>
        <begin position="5"/>
        <end position="245"/>
    </location>
</feature>
<dbReference type="Proteomes" id="UP001247542">
    <property type="component" value="Unassembled WGS sequence"/>
</dbReference>
<proteinExistence type="predicted"/>
<dbReference type="InterPro" id="IPR017946">
    <property type="entry name" value="PLC-like_Pdiesterase_TIM-brl"/>
</dbReference>
<dbReference type="InterPro" id="IPR030395">
    <property type="entry name" value="GP_PDE_dom"/>
</dbReference>
<dbReference type="Pfam" id="PF03009">
    <property type="entry name" value="GDPD"/>
    <property type="match status" value="1"/>
</dbReference>
<accession>A0ABU3I9A9</accession>
<name>A0ABU3I9A9_9ACTO</name>